<dbReference type="Proteomes" id="UP000235116">
    <property type="component" value="Chromosome"/>
</dbReference>
<dbReference type="KEGG" id="kak:Kalk_14330"/>
<dbReference type="PANTHER" id="PTHR46438">
    <property type="entry name" value="ALPHA/BETA-HYDROLASES SUPERFAMILY PROTEIN"/>
    <property type="match status" value="1"/>
</dbReference>
<feature type="domain" description="AB hydrolase-1" evidence="1">
    <location>
        <begin position="14"/>
        <end position="249"/>
    </location>
</feature>
<dbReference type="SUPFAM" id="SSF53474">
    <property type="entry name" value="alpha/beta-Hydrolases"/>
    <property type="match status" value="1"/>
</dbReference>
<dbReference type="PRINTS" id="PR00111">
    <property type="entry name" value="ABHYDROLASE"/>
</dbReference>
<dbReference type="Gene3D" id="3.40.50.1820">
    <property type="entry name" value="alpha/beta hydrolase"/>
    <property type="match status" value="1"/>
</dbReference>
<dbReference type="RefSeq" id="WP_101894901.1">
    <property type="nucleotide sequence ID" value="NZ_CP022684.1"/>
</dbReference>
<dbReference type="AlphaFoldDB" id="A0A2K9LME2"/>
<dbReference type="InterPro" id="IPR000073">
    <property type="entry name" value="AB_hydrolase_1"/>
</dbReference>
<proteinExistence type="predicted"/>
<dbReference type="EMBL" id="CP022684">
    <property type="protein sequence ID" value="AUM13526.1"/>
    <property type="molecule type" value="Genomic_DNA"/>
</dbReference>
<reference evidence="3" key="1">
    <citation type="submission" date="2017-08" db="EMBL/GenBank/DDBJ databases">
        <title>Direct submision.</title>
        <authorList>
            <person name="Kim S.-J."/>
            <person name="Rhee S.-K."/>
        </authorList>
    </citation>
    <scope>NUCLEOTIDE SEQUENCE [LARGE SCALE GENOMIC DNA]</scope>
    <source>
        <strain evidence="3">GI5</strain>
    </source>
</reference>
<keyword evidence="3" id="KW-1185">Reference proteome</keyword>
<dbReference type="InterPro" id="IPR029058">
    <property type="entry name" value="AB_hydrolase_fold"/>
</dbReference>
<dbReference type="Pfam" id="PF12697">
    <property type="entry name" value="Abhydrolase_6"/>
    <property type="match status" value="1"/>
</dbReference>
<sequence length="258" mass="28322">MIWHHIEKGHGRPLILLHGIGMNSEAWAPVMERLAIQRRVISFDIPGFGKTPGIQDREPNSEAMVASLAQSLAKMGIDEPVDIVGNSLGGRIMFDAAAEGLARSIVGISPAGLWREKGPAHIEPLFGAMRKMYKTMPGVVDRMLKTTAGRTLIMAGAVSARGWKMPAHEAIRSARMFADSHQFDPIFEAFRPPFLRSSEISVPCTVAFGDLDMVFPVGTRDKTRAPAHTKWVRLPGCGHVPMWDHPELVSHVILQGTH</sequence>
<name>A0A2K9LME2_9GAMM</name>
<accession>A0A2K9LME2</accession>
<protein>
    <recommendedName>
        <fullName evidence="1">AB hydrolase-1 domain-containing protein</fullName>
    </recommendedName>
</protein>
<evidence type="ECO:0000313" key="2">
    <source>
        <dbReference type="EMBL" id="AUM13526.1"/>
    </source>
</evidence>
<dbReference type="PANTHER" id="PTHR46438:SF11">
    <property type="entry name" value="LIPASE-RELATED"/>
    <property type="match status" value="1"/>
</dbReference>
<evidence type="ECO:0000259" key="1">
    <source>
        <dbReference type="Pfam" id="PF12697"/>
    </source>
</evidence>
<organism evidence="2 3">
    <name type="scientific">Ketobacter alkanivorans</name>
    <dbReference type="NCBI Taxonomy" id="1917421"/>
    <lineage>
        <taxon>Bacteria</taxon>
        <taxon>Pseudomonadati</taxon>
        <taxon>Pseudomonadota</taxon>
        <taxon>Gammaproteobacteria</taxon>
        <taxon>Pseudomonadales</taxon>
        <taxon>Ketobacteraceae</taxon>
        <taxon>Ketobacter</taxon>
    </lineage>
</organism>
<evidence type="ECO:0000313" key="3">
    <source>
        <dbReference type="Proteomes" id="UP000235116"/>
    </source>
</evidence>
<gene>
    <name evidence="2" type="ORF">Kalk_14330</name>
</gene>